<proteinExistence type="inferred from homology"/>
<dbReference type="RefSeq" id="WP_142112091.1">
    <property type="nucleotide sequence ID" value="NZ_BAAATB010000002.1"/>
</dbReference>
<comment type="subcellular location">
    <subcellularLocation>
        <location evidence="1">Cell envelope</location>
    </subcellularLocation>
</comment>
<dbReference type="SMART" id="SM00062">
    <property type="entry name" value="PBPb"/>
    <property type="match status" value="1"/>
</dbReference>
<dbReference type="Pfam" id="PF00497">
    <property type="entry name" value="SBP_bac_3"/>
    <property type="match status" value="1"/>
</dbReference>
<evidence type="ECO:0000313" key="7">
    <source>
        <dbReference type="EMBL" id="TQK76660.1"/>
    </source>
</evidence>
<dbReference type="PROSITE" id="PS01039">
    <property type="entry name" value="SBP_BACTERIAL_3"/>
    <property type="match status" value="1"/>
</dbReference>
<comment type="similarity">
    <text evidence="2 4">Belongs to the bacterial solute-binding protein 3 family.</text>
</comment>
<gene>
    <name evidence="7" type="ORF">FB389_1347</name>
</gene>
<evidence type="ECO:0000313" key="8">
    <source>
        <dbReference type="Proteomes" id="UP000316181"/>
    </source>
</evidence>
<evidence type="ECO:0000256" key="4">
    <source>
        <dbReference type="RuleBase" id="RU003744"/>
    </source>
</evidence>
<dbReference type="PANTHER" id="PTHR35936:SF17">
    <property type="entry name" value="ARGININE-BINDING EXTRACELLULAR PROTEIN ARTP"/>
    <property type="match status" value="1"/>
</dbReference>
<name>A0A542SPW7_9MICO</name>
<dbReference type="InterPro" id="IPR018313">
    <property type="entry name" value="SBP_3_CS"/>
</dbReference>
<accession>A0A542SPW7</accession>
<dbReference type="Proteomes" id="UP000316181">
    <property type="component" value="Unassembled WGS sequence"/>
</dbReference>
<evidence type="ECO:0000259" key="6">
    <source>
        <dbReference type="SMART" id="SM00062"/>
    </source>
</evidence>
<evidence type="ECO:0000256" key="2">
    <source>
        <dbReference type="ARBA" id="ARBA00010333"/>
    </source>
</evidence>
<keyword evidence="3 5" id="KW-0732">Signal</keyword>
<dbReference type="CDD" id="cd01004">
    <property type="entry name" value="PBP2_MidA_like"/>
    <property type="match status" value="1"/>
</dbReference>
<dbReference type="AlphaFoldDB" id="A0A542SPW7"/>
<feature type="signal peptide" evidence="5">
    <location>
        <begin position="1"/>
        <end position="23"/>
    </location>
</feature>
<feature type="domain" description="Solute-binding protein family 3/N-terminal" evidence="6">
    <location>
        <begin position="53"/>
        <end position="281"/>
    </location>
</feature>
<evidence type="ECO:0000256" key="3">
    <source>
        <dbReference type="ARBA" id="ARBA00022729"/>
    </source>
</evidence>
<organism evidence="7 8">
    <name type="scientific">Rarobacter incanus</name>
    <dbReference type="NCBI Taxonomy" id="153494"/>
    <lineage>
        <taxon>Bacteria</taxon>
        <taxon>Bacillati</taxon>
        <taxon>Actinomycetota</taxon>
        <taxon>Actinomycetes</taxon>
        <taxon>Micrococcales</taxon>
        <taxon>Rarobacteraceae</taxon>
        <taxon>Rarobacter</taxon>
    </lineage>
</organism>
<protein>
    <submittedName>
        <fullName evidence="7">Amino acid ABC transporter substrate-binding protein (PAAT family)</fullName>
    </submittedName>
</protein>
<keyword evidence="8" id="KW-1185">Reference proteome</keyword>
<sequence length="293" mass="30008">MRKITVLGITAALALTLAGCSSSDTESSSSAPTNLKDEAIAKLVPESIAKTGKLVVGAELTYAPAEFLGEDGKTPTGYDVDLAKAIGQVLGLQAEVQSSAFDAIIPAIGSKYDVGISSFTISPERIEQVNMVSYFQAGSAFAVAAGNPQGASADDVCGLTVAVQTGTAQDKSLTETLAPACEKAGKAAPTPLQFDQQSEATTALLGGKADVMYADSPIVAYAIEQTGGKLEQLGGIFDSAQQGIVVAKDDTALTEAIQKAVQKLIDDGTYTKILTTWHVETGAVTTAELNPAG</sequence>
<dbReference type="EMBL" id="VFNV01000001">
    <property type="protein sequence ID" value="TQK76660.1"/>
    <property type="molecule type" value="Genomic_DNA"/>
</dbReference>
<dbReference type="GO" id="GO:0030313">
    <property type="term" value="C:cell envelope"/>
    <property type="evidence" value="ECO:0007669"/>
    <property type="project" value="UniProtKB-SubCell"/>
</dbReference>
<reference evidence="7 8" key="1">
    <citation type="submission" date="2019-06" db="EMBL/GenBank/DDBJ databases">
        <title>Sequencing the genomes of 1000 actinobacteria strains.</title>
        <authorList>
            <person name="Klenk H.-P."/>
        </authorList>
    </citation>
    <scope>NUCLEOTIDE SEQUENCE [LARGE SCALE GENOMIC DNA]</scope>
    <source>
        <strain evidence="7 8">DSM 10596</strain>
    </source>
</reference>
<dbReference type="OrthoDB" id="4633994at2"/>
<feature type="chain" id="PRO_5022180190" evidence="5">
    <location>
        <begin position="24"/>
        <end position="293"/>
    </location>
</feature>
<dbReference type="PANTHER" id="PTHR35936">
    <property type="entry name" value="MEMBRANE-BOUND LYTIC MUREIN TRANSGLYCOSYLASE F"/>
    <property type="match status" value="1"/>
</dbReference>
<dbReference type="Gene3D" id="3.40.190.10">
    <property type="entry name" value="Periplasmic binding protein-like II"/>
    <property type="match status" value="2"/>
</dbReference>
<comment type="caution">
    <text evidence="7">The sequence shown here is derived from an EMBL/GenBank/DDBJ whole genome shotgun (WGS) entry which is preliminary data.</text>
</comment>
<evidence type="ECO:0000256" key="5">
    <source>
        <dbReference type="SAM" id="SignalP"/>
    </source>
</evidence>
<dbReference type="InterPro" id="IPR001638">
    <property type="entry name" value="Solute-binding_3/MltF_N"/>
</dbReference>
<dbReference type="SUPFAM" id="SSF53850">
    <property type="entry name" value="Periplasmic binding protein-like II"/>
    <property type="match status" value="1"/>
</dbReference>
<evidence type="ECO:0000256" key="1">
    <source>
        <dbReference type="ARBA" id="ARBA00004196"/>
    </source>
</evidence>
<dbReference type="PROSITE" id="PS51257">
    <property type="entry name" value="PROKAR_LIPOPROTEIN"/>
    <property type="match status" value="1"/>
</dbReference>